<evidence type="ECO:0000313" key="1">
    <source>
        <dbReference type="EMBL" id="GGI08350.1"/>
    </source>
</evidence>
<organism evidence="1 2">
    <name type="scientific">Egicoccus halophilus</name>
    <dbReference type="NCBI Taxonomy" id="1670830"/>
    <lineage>
        <taxon>Bacteria</taxon>
        <taxon>Bacillati</taxon>
        <taxon>Actinomycetota</taxon>
        <taxon>Nitriliruptoria</taxon>
        <taxon>Egicoccales</taxon>
        <taxon>Egicoccaceae</taxon>
        <taxon>Egicoccus</taxon>
    </lineage>
</organism>
<protein>
    <submittedName>
        <fullName evidence="1">Uncharacterized protein</fullName>
    </submittedName>
</protein>
<sequence>MAELAVALLGGTALTGPLAERTGATVVGTTPDDHLEVAARLGSDAELVVGMAAVPWPVLPDLHAEGSATLPAYAGVVSWYALPQLADALAQAVANGANAGAHVLVTAPDPGEDVEPQDLMFLREVAAAIEARVDLPHRSIAWRGTTRNPTAVDALTSVVQAHGRRDVVECPVAPGTGADPTLAAAAEALGARLTCVDLGRATQLDLLTTVVQTVAGVDFDDDDELGTWS</sequence>
<name>A0A8J3EV28_9ACTN</name>
<dbReference type="RefSeq" id="WP_165404037.1">
    <property type="nucleotide sequence ID" value="NZ_BMHA01000011.1"/>
</dbReference>
<dbReference type="AlphaFoldDB" id="A0A8J3EV28"/>
<reference evidence="1" key="2">
    <citation type="submission" date="2020-09" db="EMBL/GenBank/DDBJ databases">
        <authorList>
            <person name="Sun Q."/>
            <person name="Zhou Y."/>
        </authorList>
    </citation>
    <scope>NUCLEOTIDE SEQUENCE</scope>
    <source>
        <strain evidence="1">CGMCC 1.14988</strain>
    </source>
</reference>
<dbReference type="Proteomes" id="UP000650511">
    <property type="component" value="Unassembled WGS sequence"/>
</dbReference>
<evidence type="ECO:0000313" key="2">
    <source>
        <dbReference type="Proteomes" id="UP000650511"/>
    </source>
</evidence>
<reference evidence="1" key="1">
    <citation type="journal article" date="2014" name="Int. J. Syst. Evol. Microbiol.">
        <title>Complete genome sequence of Corynebacterium casei LMG S-19264T (=DSM 44701T), isolated from a smear-ripened cheese.</title>
        <authorList>
            <consortium name="US DOE Joint Genome Institute (JGI-PGF)"/>
            <person name="Walter F."/>
            <person name="Albersmeier A."/>
            <person name="Kalinowski J."/>
            <person name="Ruckert C."/>
        </authorList>
    </citation>
    <scope>NUCLEOTIDE SEQUENCE</scope>
    <source>
        <strain evidence="1">CGMCC 1.14988</strain>
    </source>
</reference>
<proteinExistence type="predicted"/>
<accession>A0A8J3EV28</accession>
<dbReference type="EMBL" id="BMHA01000011">
    <property type="protein sequence ID" value="GGI08350.1"/>
    <property type="molecule type" value="Genomic_DNA"/>
</dbReference>
<comment type="caution">
    <text evidence="1">The sequence shown here is derived from an EMBL/GenBank/DDBJ whole genome shotgun (WGS) entry which is preliminary data.</text>
</comment>
<keyword evidence="2" id="KW-1185">Reference proteome</keyword>
<gene>
    <name evidence="1" type="ORF">GCM10011354_28650</name>
</gene>